<dbReference type="InterPro" id="IPR054722">
    <property type="entry name" value="PolX-like_BBD"/>
</dbReference>
<gene>
    <name evidence="17" type="ORF">LAZ67_X002891</name>
</gene>
<sequence length="1009" mass="116450">MENIQLGSSQLDPKARGSPQSNPRPKSHGLRFFDIFLENVLEKYREAIVRSEAKSTDKAVIVMATEDSVEHRCSFMKGVCSVEGVEEINSIKREMKMLSASVNRMKHENEQCIKYLRDEIERLTKLLGEIKLSPPEYRLEHMASDCSRQSSMFANRNTLDNAEIVNIPSHGRDQYGNLPIVKVNINGNMWHLLYDTGSQVSIIDSEKCKVLKENWNDTLKTLRIVSVKGHEQSLTRVKTCRIRATTCFLGINDIRRFNIPLLPIRERGNMISLKSEDPDYVDLSCIASAHRPMVSSSLEEKSVVHIKNEDVKLPPIEFNINCECSAGSVNSFRKPTWAERLRVMRNARETVMQFMSGNSVRALMNPRPPYARSFDKGDLVMLAVPKNEGYSNFYGPFRVEARVSVVKFRVSGVNMHDVKFVRVDRMKAFRNRKFRIVSILEGKELDDLLEGDPPEDEVKFKEWKKKDAQAKGIITCAMTDSLVALILNCKTSKDIWIALHERYEGDKKKRIIEARNDVSRLIMRKEENWEEYLYRAEKLLEQARNLGAEIEDQEFTTSVIRGLPQKYNLVALQLNCQMKAKFVNLQPEEHVSNIKEYETTQQPEEWVIDSGASCHMTSNRDLLKEEREVHKTIKLAYDSEIISNAEGAIEIEGQNKLIRLNYALYVEKCQAKHPRTPFKPVLYPQSTRPLDLIHIDLIRPIQEESIGGAKYDRTLIEGTRALLIDSQLPLRYWAETMSTFAYLKNRIPRKKLGWITPEERFSNRKPTVAHLKIFGCIVYYYVHKHKRGKLQPTAKAGIFVGYSSTRKAWRLIDPENENVIETRDVIFLENKLGKEILNKNDSNDTQKYFLHNFPEETILETSEEVENHDDHSHSDLENQDEHSELPYNLRPNLKDKLYYELSSDDETIEDNEDKDPTYDPTVGTLKLSHGNSLPSSYEEAINHPDSPLWQQAMDKEIHSLQNHHVWDLTELPEGAKAIKSKWIFSKKMDPQTNQEIYKARLVALGCSQE</sequence>
<evidence type="ECO:0000256" key="5">
    <source>
        <dbReference type="ARBA" id="ARBA00022741"/>
    </source>
</evidence>
<keyword evidence="12" id="KW-0808">Transferase</keyword>
<evidence type="ECO:0000256" key="12">
    <source>
        <dbReference type="ARBA" id="ARBA00022932"/>
    </source>
</evidence>
<evidence type="ECO:0000313" key="18">
    <source>
        <dbReference type="Proteomes" id="UP001235939"/>
    </source>
</evidence>
<evidence type="ECO:0000256" key="4">
    <source>
        <dbReference type="ARBA" id="ARBA00022723"/>
    </source>
</evidence>
<evidence type="ECO:0000259" key="15">
    <source>
        <dbReference type="Pfam" id="PF22936"/>
    </source>
</evidence>
<comment type="function">
    <text evidence="1">The aspartyl protease (PR) mediates the proteolytic cleavages of the Gag and Gag-Pol polyproteins after assembly of the VLP.</text>
</comment>
<keyword evidence="12" id="KW-0239">DNA-directed DNA polymerase</keyword>
<keyword evidence="5" id="KW-0547">Nucleotide-binding</keyword>
<dbReference type="SUPFAM" id="SSF53098">
    <property type="entry name" value="Ribonuclease H-like"/>
    <property type="match status" value="1"/>
</dbReference>
<dbReference type="Pfam" id="PF22936">
    <property type="entry name" value="Pol_BBD"/>
    <property type="match status" value="1"/>
</dbReference>
<keyword evidence="13" id="KW-0233">DNA recombination</keyword>
<keyword evidence="2" id="KW-0645">Protease</keyword>
<keyword evidence="10" id="KW-0229">DNA integration</keyword>
<organism evidence="17 18">
    <name type="scientific">Cordylochernes scorpioides</name>
    <dbReference type="NCBI Taxonomy" id="51811"/>
    <lineage>
        <taxon>Eukaryota</taxon>
        <taxon>Metazoa</taxon>
        <taxon>Ecdysozoa</taxon>
        <taxon>Arthropoda</taxon>
        <taxon>Chelicerata</taxon>
        <taxon>Arachnida</taxon>
        <taxon>Pseudoscorpiones</taxon>
        <taxon>Cheliferoidea</taxon>
        <taxon>Chernetidae</taxon>
        <taxon>Cordylochernes</taxon>
    </lineage>
</organism>
<evidence type="ECO:0000256" key="8">
    <source>
        <dbReference type="ARBA" id="ARBA00022840"/>
    </source>
</evidence>
<evidence type="ECO:0000256" key="11">
    <source>
        <dbReference type="ARBA" id="ARBA00022918"/>
    </source>
</evidence>
<evidence type="ECO:0000256" key="6">
    <source>
        <dbReference type="ARBA" id="ARBA00022759"/>
    </source>
</evidence>
<feature type="compositionally biased region" description="Polar residues" evidence="14">
    <location>
        <begin position="1"/>
        <end position="11"/>
    </location>
</feature>
<dbReference type="InterPro" id="IPR057670">
    <property type="entry name" value="SH3_retrovirus"/>
</dbReference>
<keyword evidence="6" id="KW-0255">Endonuclease</keyword>
<dbReference type="Pfam" id="PF14223">
    <property type="entry name" value="Retrotran_gag_2"/>
    <property type="match status" value="1"/>
</dbReference>
<feature type="domain" description="Retroviral polymerase SH3-like" evidence="16">
    <location>
        <begin position="776"/>
        <end position="834"/>
    </location>
</feature>
<keyword evidence="9" id="KW-0460">Magnesium</keyword>
<dbReference type="EMBL" id="CP092886">
    <property type="protein sequence ID" value="UYV84628.1"/>
    <property type="molecule type" value="Genomic_DNA"/>
</dbReference>
<keyword evidence="8" id="KW-0067">ATP-binding</keyword>
<feature type="region of interest" description="Disordered" evidence="14">
    <location>
        <begin position="862"/>
        <end position="887"/>
    </location>
</feature>
<name>A0ABY6LXU8_9ARAC</name>
<dbReference type="PANTHER" id="PTHR42648">
    <property type="entry name" value="TRANSPOSASE, PUTATIVE-RELATED"/>
    <property type="match status" value="1"/>
</dbReference>
<accession>A0ABY6LXU8</accession>
<feature type="domain" description="Retrovirus-related Pol polyprotein from transposon TNT 1-94-like beta-barrel" evidence="15">
    <location>
        <begin position="606"/>
        <end position="670"/>
    </location>
</feature>
<keyword evidence="4" id="KW-0479">Metal-binding</keyword>
<feature type="compositionally biased region" description="Basic and acidic residues" evidence="14">
    <location>
        <begin position="868"/>
        <end position="884"/>
    </location>
</feature>
<evidence type="ECO:0000256" key="3">
    <source>
        <dbReference type="ARBA" id="ARBA00022722"/>
    </source>
</evidence>
<keyword evidence="7" id="KW-0378">Hydrolase</keyword>
<evidence type="ECO:0000256" key="10">
    <source>
        <dbReference type="ARBA" id="ARBA00022908"/>
    </source>
</evidence>
<evidence type="ECO:0008006" key="19">
    <source>
        <dbReference type="Google" id="ProtNLM"/>
    </source>
</evidence>
<keyword evidence="11" id="KW-0695">RNA-directed DNA polymerase</keyword>
<evidence type="ECO:0000256" key="7">
    <source>
        <dbReference type="ARBA" id="ARBA00022801"/>
    </source>
</evidence>
<evidence type="ECO:0000256" key="13">
    <source>
        <dbReference type="ARBA" id="ARBA00023172"/>
    </source>
</evidence>
<protein>
    <recommendedName>
        <fullName evidence="19">Gag-pol polyprotein</fullName>
    </recommendedName>
</protein>
<keyword evidence="18" id="KW-1185">Reference proteome</keyword>
<dbReference type="InterPro" id="IPR021109">
    <property type="entry name" value="Peptidase_aspartic_dom_sf"/>
</dbReference>
<dbReference type="Proteomes" id="UP001235939">
    <property type="component" value="Chromosome X"/>
</dbReference>
<dbReference type="SUPFAM" id="SSF50630">
    <property type="entry name" value="Acid proteases"/>
    <property type="match status" value="1"/>
</dbReference>
<dbReference type="InterPro" id="IPR012337">
    <property type="entry name" value="RNaseH-like_sf"/>
</dbReference>
<evidence type="ECO:0000313" key="17">
    <source>
        <dbReference type="EMBL" id="UYV84628.1"/>
    </source>
</evidence>
<dbReference type="PANTHER" id="PTHR42648:SF11">
    <property type="entry name" value="TRANSPOSON TY4-P GAG-POL POLYPROTEIN"/>
    <property type="match status" value="1"/>
</dbReference>
<dbReference type="InterPro" id="IPR039537">
    <property type="entry name" value="Retrotran_Ty1/copia-like"/>
</dbReference>
<dbReference type="Gene3D" id="2.40.70.10">
    <property type="entry name" value="Acid Proteases"/>
    <property type="match status" value="1"/>
</dbReference>
<evidence type="ECO:0000256" key="2">
    <source>
        <dbReference type="ARBA" id="ARBA00022670"/>
    </source>
</evidence>
<evidence type="ECO:0000256" key="9">
    <source>
        <dbReference type="ARBA" id="ARBA00022842"/>
    </source>
</evidence>
<reference evidence="17 18" key="1">
    <citation type="submission" date="2022-03" db="EMBL/GenBank/DDBJ databases">
        <title>A chromosomal length assembly of Cordylochernes scorpioides.</title>
        <authorList>
            <person name="Zeh D."/>
            <person name="Zeh J."/>
        </authorList>
    </citation>
    <scope>NUCLEOTIDE SEQUENCE [LARGE SCALE GENOMIC DNA]</scope>
    <source>
        <strain evidence="17">IN4F17</strain>
        <tissue evidence="17">Whole Body</tissue>
    </source>
</reference>
<keyword evidence="12" id="KW-0548">Nucleotidyltransferase</keyword>
<evidence type="ECO:0000259" key="16">
    <source>
        <dbReference type="Pfam" id="PF25597"/>
    </source>
</evidence>
<dbReference type="Pfam" id="PF25597">
    <property type="entry name" value="SH3_retrovirus"/>
    <property type="match status" value="1"/>
</dbReference>
<evidence type="ECO:0000256" key="1">
    <source>
        <dbReference type="ARBA" id="ARBA00002180"/>
    </source>
</evidence>
<proteinExistence type="predicted"/>
<evidence type="ECO:0000256" key="14">
    <source>
        <dbReference type="SAM" id="MobiDB-lite"/>
    </source>
</evidence>
<keyword evidence="3" id="KW-0540">Nuclease</keyword>
<feature type="region of interest" description="Disordered" evidence="14">
    <location>
        <begin position="1"/>
        <end position="27"/>
    </location>
</feature>